<gene>
    <name evidence="3" type="ORF">QYE76_000191</name>
</gene>
<evidence type="ECO:0000256" key="1">
    <source>
        <dbReference type="ARBA" id="ARBA00022734"/>
    </source>
</evidence>
<dbReference type="EMBL" id="JAUUTY010000005">
    <property type="protein sequence ID" value="KAK1625876.1"/>
    <property type="molecule type" value="Genomic_DNA"/>
</dbReference>
<dbReference type="Proteomes" id="UP001231189">
    <property type="component" value="Unassembled WGS sequence"/>
</dbReference>
<evidence type="ECO:0000259" key="2">
    <source>
        <dbReference type="PROSITE" id="PS51752"/>
    </source>
</evidence>
<comment type="caution">
    <text evidence="3">The sequence shown here is derived from an EMBL/GenBank/DDBJ whole genome shotgun (WGS) entry which is preliminary data.</text>
</comment>
<dbReference type="SMART" id="SM00915">
    <property type="entry name" value="Jacalin"/>
    <property type="match status" value="1"/>
</dbReference>
<organism evidence="3 4">
    <name type="scientific">Lolium multiflorum</name>
    <name type="common">Italian ryegrass</name>
    <name type="synonym">Lolium perenne subsp. multiflorum</name>
    <dbReference type="NCBI Taxonomy" id="4521"/>
    <lineage>
        <taxon>Eukaryota</taxon>
        <taxon>Viridiplantae</taxon>
        <taxon>Streptophyta</taxon>
        <taxon>Embryophyta</taxon>
        <taxon>Tracheophyta</taxon>
        <taxon>Spermatophyta</taxon>
        <taxon>Magnoliopsida</taxon>
        <taxon>Liliopsida</taxon>
        <taxon>Poales</taxon>
        <taxon>Poaceae</taxon>
        <taxon>BOP clade</taxon>
        <taxon>Pooideae</taxon>
        <taxon>Poodae</taxon>
        <taxon>Poeae</taxon>
        <taxon>Poeae Chloroplast Group 2 (Poeae type)</taxon>
        <taxon>Loliodinae</taxon>
        <taxon>Loliinae</taxon>
        <taxon>Lolium</taxon>
    </lineage>
</organism>
<evidence type="ECO:0000313" key="4">
    <source>
        <dbReference type="Proteomes" id="UP001231189"/>
    </source>
</evidence>
<proteinExistence type="predicted"/>
<dbReference type="AlphaFoldDB" id="A0AAD8VYI6"/>
<feature type="domain" description="Jacalin-type lectin" evidence="2">
    <location>
        <begin position="219"/>
        <end position="365"/>
    </location>
</feature>
<protein>
    <recommendedName>
        <fullName evidence="2">Jacalin-type lectin domain-containing protein</fullName>
    </recommendedName>
</protein>
<reference evidence="3" key="1">
    <citation type="submission" date="2023-07" db="EMBL/GenBank/DDBJ databases">
        <title>A chromosome-level genome assembly of Lolium multiflorum.</title>
        <authorList>
            <person name="Chen Y."/>
            <person name="Copetti D."/>
            <person name="Kolliker R."/>
            <person name="Studer B."/>
        </authorList>
    </citation>
    <scope>NUCLEOTIDE SEQUENCE</scope>
    <source>
        <strain evidence="3">02402/16</strain>
        <tissue evidence="3">Leaf</tissue>
    </source>
</reference>
<dbReference type="Gene3D" id="2.100.10.30">
    <property type="entry name" value="Jacalin-like lectin domain"/>
    <property type="match status" value="2"/>
</dbReference>
<dbReference type="InterPro" id="IPR001229">
    <property type="entry name" value="Jacalin-like_lectin_dom"/>
</dbReference>
<keyword evidence="4" id="KW-1185">Reference proteome</keyword>
<dbReference type="Pfam" id="PF01419">
    <property type="entry name" value="Jacalin"/>
    <property type="match status" value="2"/>
</dbReference>
<feature type="domain" description="Jacalin-type lectin" evidence="2">
    <location>
        <begin position="70"/>
        <end position="213"/>
    </location>
</feature>
<dbReference type="InterPro" id="IPR036404">
    <property type="entry name" value="Jacalin-like_lectin_dom_sf"/>
</dbReference>
<dbReference type="GO" id="GO:0030246">
    <property type="term" value="F:carbohydrate binding"/>
    <property type="evidence" value="ECO:0007669"/>
    <property type="project" value="UniProtKB-KW"/>
</dbReference>
<name>A0AAD8VYI6_LOLMU</name>
<dbReference type="PANTHER" id="PTHR46506">
    <property type="entry name" value="OS05G0143600 PROTEIN"/>
    <property type="match status" value="1"/>
</dbReference>
<keyword evidence="1" id="KW-0430">Lectin</keyword>
<accession>A0AAD8VYI6</accession>
<dbReference type="SUPFAM" id="SSF51101">
    <property type="entry name" value="Mannose-binding lectins"/>
    <property type="match status" value="2"/>
</dbReference>
<sequence>MWSPLEDKYKAVKVTASNLLSGSSPPQRDGVIYQELYPGADRMKGVGEYRCIPPAPPVGHANFASARLGMLKLGPWGIAGGKPGDINRNPQRLVRISICITECINALEFMYDDQDGETTKVGTWGAYKYGGSGWTTHIDIKPGEHVNHVSGTTNKKGVSSLKIMTSYRNEYGPYGKQDGTEFSLPLRQGRCEVVAFFCNYGATLESLGVYVRPRKTGSLVQVGPWGGHGGNSTDLVRANMPNRLQRITIHGGERSGERIYGFSYAYIDKKGKKIEVGPWGSTSKGRKREFTMNGDNYVNFISGTHDEYGITSLMFIDFNEDVHGPYGCAVGHAFSLQLPEDGAAVSFFGRAGTNSLVGFGAYVALQDD</sequence>
<dbReference type="PROSITE" id="PS51752">
    <property type="entry name" value="JACALIN_LECTIN"/>
    <property type="match status" value="2"/>
</dbReference>
<evidence type="ECO:0000313" key="3">
    <source>
        <dbReference type="EMBL" id="KAK1625876.1"/>
    </source>
</evidence>